<dbReference type="STRING" id="690850.Desaf_0702"/>
<evidence type="ECO:0000313" key="3">
    <source>
        <dbReference type="Proteomes" id="UP000007844"/>
    </source>
</evidence>
<dbReference type="RefSeq" id="WP_014258890.1">
    <property type="nucleotide sequence ID" value="NC_016629.1"/>
</dbReference>
<dbReference type="eggNOG" id="COG4228">
    <property type="taxonomic scope" value="Bacteria"/>
</dbReference>
<keyword evidence="3" id="KW-1185">Reference proteome</keyword>
<organism evidence="2 3">
    <name type="scientific">Desulfocurvibacter africanus subsp. africanus str. Walvis Bay</name>
    <dbReference type="NCBI Taxonomy" id="690850"/>
    <lineage>
        <taxon>Bacteria</taxon>
        <taxon>Pseudomonadati</taxon>
        <taxon>Thermodesulfobacteriota</taxon>
        <taxon>Desulfovibrionia</taxon>
        <taxon>Desulfovibrionales</taxon>
        <taxon>Desulfovibrionaceae</taxon>
        <taxon>Desulfocurvibacter</taxon>
    </lineage>
</organism>
<dbReference type="HOGENOM" id="CLU_046832_0_0_7"/>
<evidence type="ECO:0000313" key="2">
    <source>
        <dbReference type="EMBL" id="EGJ49054.1"/>
    </source>
</evidence>
<dbReference type="Proteomes" id="UP000007844">
    <property type="component" value="Chromosome"/>
</dbReference>
<dbReference type="KEGG" id="daf:Desaf_0702"/>
<protein>
    <submittedName>
        <fullName evidence="2">DNA circulation family protein</fullName>
    </submittedName>
</protein>
<dbReference type="Pfam" id="PF07157">
    <property type="entry name" value="DNA_circ_N"/>
    <property type="match status" value="1"/>
</dbReference>
<name>F3YW24_DESAF</name>
<dbReference type="InterPro" id="IPR009826">
    <property type="entry name" value="DNA_circ_N"/>
</dbReference>
<evidence type="ECO:0000259" key="1">
    <source>
        <dbReference type="Pfam" id="PF07157"/>
    </source>
</evidence>
<reference evidence="2 3" key="1">
    <citation type="journal article" date="2011" name="J. Bacteriol.">
        <title>Genome sequence of the mercury-methylating and pleomorphic Desulfovibrio africanus Strain Walvis Bay.</title>
        <authorList>
            <person name="Brown S.D."/>
            <person name="Wall J.D."/>
            <person name="Kucken A.M."/>
            <person name="Gilmour C.C."/>
            <person name="Podar M."/>
            <person name="Brandt C.C."/>
            <person name="Teshima H."/>
            <person name="Detter J.C."/>
            <person name="Han C.S."/>
            <person name="Land M.L."/>
            <person name="Lucas S."/>
            <person name="Han J."/>
            <person name="Pennacchio L."/>
            <person name="Nolan M."/>
            <person name="Pitluck S."/>
            <person name="Woyke T."/>
            <person name="Goodwin L."/>
            <person name="Palumbo A.V."/>
            <person name="Elias D.A."/>
        </authorList>
    </citation>
    <scope>NUCLEOTIDE SEQUENCE [LARGE SCALE GENOMIC DNA]</scope>
    <source>
        <strain evidence="2 3">Walvis Bay</strain>
    </source>
</reference>
<gene>
    <name evidence="2" type="ORF">Desaf_0702</name>
</gene>
<sequence>MAWRDELRPGSFRGVPFLIEAHDHPFGRRLAVREYPLREQPSVQDLGGKARRYSLELFVLGENYFTARDNLMAALEARGVGSLVHPYLGTMRVHVEEARLRESSHEGGKATFSATFVEAGEVARPDVTIDTASLVSTRADAASAAVASDFEERFSVEDQPAWVYEDSKTWLGQAVESIQEATDNVPGMPSELTQLQSDLYSLNSGLATLLTSPGGLAAQVQATIGSMAGLSMMPDSVLATYRSLFGFGGDSGSKSQAVTPSRAQLQENRDATGDLVRQTAVIEASRAAASWDYDSSADAQAVRDELADQLDLEAETAPDATYSALVDLRAALVRDLTDRAMLLPRLLAWTPARTLPALVIAHQIYGDATRAEQLVARNKLRHPLAVPGGQALEVLADG</sequence>
<dbReference type="AlphaFoldDB" id="F3YW24"/>
<feature type="domain" description="DNA circulation N-terminal" evidence="1">
    <location>
        <begin position="7"/>
        <end position="93"/>
    </location>
</feature>
<proteinExistence type="predicted"/>
<accession>F3YW24</accession>
<dbReference type="EMBL" id="CP003221">
    <property type="protein sequence ID" value="EGJ49054.1"/>
    <property type="molecule type" value="Genomic_DNA"/>
</dbReference>